<dbReference type="Gene3D" id="3.60.15.10">
    <property type="entry name" value="Ribonuclease Z/Hydroxyacylglutathione hydrolase-like"/>
    <property type="match status" value="1"/>
</dbReference>
<dbReference type="SMART" id="SM00849">
    <property type="entry name" value="Lactamase_B"/>
    <property type="match status" value="1"/>
</dbReference>
<gene>
    <name evidence="7" type="primary">aiiA</name>
    <name evidence="7" type="ORF">DBV05_g11912</name>
</gene>
<evidence type="ECO:0000313" key="7">
    <source>
        <dbReference type="EMBL" id="KAB2569411.1"/>
    </source>
</evidence>
<evidence type="ECO:0000256" key="3">
    <source>
        <dbReference type="ARBA" id="ARBA00022723"/>
    </source>
</evidence>
<feature type="domain" description="Metallo-beta-lactamase" evidence="6">
    <location>
        <begin position="54"/>
        <end position="283"/>
    </location>
</feature>
<accession>A0A5N5CVP6</accession>
<keyword evidence="3" id="KW-0479">Metal-binding</keyword>
<dbReference type="PANTHER" id="PTHR42978">
    <property type="entry name" value="QUORUM-QUENCHING LACTONASE YTNP-RELATED-RELATED"/>
    <property type="match status" value="1"/>
</dbReference>
<protein>
    <submittedName>
        <fullName evidence="7">N-acyl homoserine lactonase</fullName>
    </submittedName>
</protein>
<keyword evidence="5" id="KW-0862">Zinc</keyword>
<comment type="cofactor">
    <cofactor evidence="1">
        <name>Zn(2+)</name>
        <dbReference type="ChEBI" id="CHEBI:29105"/>
    </cofactor>
</comment>
<evidence type="ECO:0000259" key="6">
    <source>
        <dbReference type="SMART" id="SM00849"/>
    </source>
</evidence>
<organism evidence="7 8">
    <name type="scientific">Lasiodiplodia theobromae</name>
    <dbReference type="NCBI Taxonomy" id="45133"/>
    <lineage>
        <taxon>Eukaryota</taxon>
        <taxon>Fungi</taxon>
        <taxon>Dikarya</taxon>
        <taxon>Ascomycota</taxon>
        <taxon>Pezizomycotina</taxon>
        <taxon>Dothideomycetes</taxon>
        <taxon>Dothideomycetes incertae sedis</taxon>
        <taxon>Botryosphaeriales</taxon>
        <taxon>Botryosphaeriaceae</taxon>
        <taxon>Lasiodiplodia</taxon>
    </lineage>
</organism>
<keyword evidence="8" id="KW-1185">Reference proteome</keyword>
<keyword evidence="4" id="KW-0378">Hydrolase</keyword>
<sequence length="308" mass="34263">MAPPTTTTTKTTVTFLTTGTVRIKQTMYTQPATRSVLLRRLNNFLSNTWTHPLPIGVFLIHHPSGPFLFDTGESPCCNDPGYFPAWNIPTRTWTQTDITPADGIVSQLRKHGVEPRELKGVVLSHLHRDHAGGLEELARVAPDVPVYVSEEHWKAFGMYPFHASLEGCAPEHWPEGFAPRLLEVKEHRVGPWERSCPLTEDGKVVVVDTPGHVPGHVSVVVRGDNEDGSTTTYFLTGDATYGIELLEGEQIDGVNDDPLRALASVRLIKEFARQEDVVVLPSHDVDTPRLLAEKVLYKPKNREGEPKM</sequence>
<comment type="similarity">
    <text evidence="2">Belongs to the metallo-beta-lactamase superfamily.</text>
</comment>
<proteinExistence type="inferred from homology"/>
<dbReference type="SUPFAM" id="SSF56281">
    <property type="entry name" value="Metallo-hydrolase/oxidoreductase"/>
    <property type="match status" value="1"/>
</dbReference>
<evidence type="ECO:0000313" key="8">
    <source>
        <dbReference type="Proteomes" id="UP000325902"/>
    </source>
</evidence>
<dbReference type="AlphaFoldDB" id="A0A5N5CVP6"/>
<evidence type="ECO:0000256" key="2">
    <source>
        <dbReference type="ARBA" id="ARBA00007749"/>
    </source>
</evidence>
<dbReference type="OrthoDB" id="10250730at2759"/>
<dbReference type="GO" id="GO:0046872">
    <property type="term" value="F:metal ion binding"/>
    <property type="evidence" value="ECO:0007669"/>
    <property type="project" value="UniProtKB-KW"/>
</dbReference>
<dbReference type="CDD" id="cd07729">
    <property type="entry name" value="AHL_lactonase_MBL-fold"/>
    <property type="match status" value="1"/>
</dbReference>
<name>A0A5N5CVP6_9PEZI</name>
<comment type="caution">
    <text evidence="7">The sequence shown here is derived from an EMBL/GenBank/DDBJ whole genome shotgun (WGS) entry which is preliminary data.</text>
</comment>
<evidence type="ECO:0000256" key="5">
    <source>
        <dbReference type="ARBA" id="ARBA00022833"/>
    </source>
</evidence>
<dbReference type="PANTHER" id="PTHR42978:SF7">
    <property type="entry name" value="METALLO-HYDROLASE RV2300C-RELATED"/>
    <property type="match status" value="1"/>
</dbReference>
<evidence type="ECO:0000256" key="4">
    <source>
        <dbReference type="ARBA" id="ARBA00022801"/>
    </source>
</evidence>
<reference evidence="7 8" key="1">
    <citation type="journal article" date="2019" name="Sci. Rep.">
        <title>A multi-omics analysis of the grapevine pathogen Lasiodiplodia theobromae reveals that temperature affects the expression of virulence- and pathogenicity-related genes.</title>
        <authorList>
            <person name="Felix C."/>
            <person name="Meneses R."/>
            <person name="Goncalves M.F.M."/>
            <person name="Tilleman L."/>
            <person name="Duarte A.S."/>
            <person name="Jorrin-Novo J.V."/>
            <person name="Van de Peer Y."/>
            <person name="Deforce D."/>
            <person name="Van Nieuwerburgh F."/>
            <person name="Esteves A.C."/>
            <person name="Alves A."/>
        </authorList>
    </citation>
    <scope>NUCLEOTIDE SEQUENCE [LARGE SCALE GENOMIC DNA]</scope>
    <source>
        <strain evidence="7 8">LA-SOL3</strain>
    </source>
</reference>
<dbReference type="Proteomes" id="UP000325902">
    <property type="component" value="Unassembled WGS sequence"/>
</dbReference>
<evidence type="ECO:0000256" key="1">
    <source>
        <dbReference type="ARBA" id="ARBA00001947"/>
    </source>
</evidence>
<dbReference type="EMBL" id="VCHE01000196">
    <property type="protein sequence ID" value="KAB2569411.1"/>
    <property type="molecule type" value="Genomic_DNA"/>
</dbReference>
<dbReference type="InterPro" id="IPR001279">
    <property type="entry name" value="Metallo-B-lactamas"/>
</dbReference>
<dbReference type="Pfam" id="PF00753">
    <property type="entry name" value="Lactamase_B"/>
    <property type="match status" value="1"/>
</dbReference>
<dbReference type="InterPro" id="IPR051013">
    <property type="entry name" value="MBL_superfamily_lactonases"/>
</dbReference>
<dbReference type="InterPro" id="IPR036866">
    <property type="entry name" value="RibonucZ/Hydroxyglut_hydro"/>
</dbReference>
<dbReference type="GO" id="GO:0016787">
    <property type="term" value="F:hydrolase activity"/>
    <property type="evidence" value="ECO:0007669"/>
    <property type="project" value="UniProtKB-KW"/>
</dbReference>